<name>A0AA38SL81_9ASTR</name>
<comment type="caution">
    <text evidence="1">The sequence shown here is derived from an EMBL/GenBank/DDBJ whole genome shotgun (WGS) entry which is preliminary data.</text>
</comment>
<protein>
    <recommendedName>
        <fullName evidence="3">Reverse transcriptase/retrotransposon-derived protein RNase H-like domain-containing protein</fullName>
    </recommendedName>
</protein>
<evidence type="ECO:0000313" key="2">
    <source>
        <dbReference type="Proteomes" id="UP001172457"/>
    </source>
</evidence>
<organism evidence="1 2">
    <name type="scientific">Centaurea solstitialis</name>
    <name type="common">yellow star-thistle</name>
    <dbReference type="NCBI Taxonomy" id="347529"/>
    <lineage>
        <taxon>Eukaryota</taxon>
        <taxon>Viridiplantae</taxon>
        <taxon>Streptophyta</taxon>
        <taxon>Embryophyta</taxon>
        <taxon>Tracheophyta</taxon>
        <taxon>Spermatophyta</taxon>
        <taxon>Magnoliopsida</taxon>
        <taxon>eudicotyledons</taxon>
        <taxon>Gunneridae</taxon>
        <taxon>Pentapetalae</taxon>
        <taxon>asterids</taxon>
        <taxon>campanulids</taxon>
        <taxon>Asterales</taxon>
        <taxon>Asteraceae</taxon>
        <taxon>Carduoideae</taxon>
        <taxon>Cardueae</taxon>
        <taxon>Centaureinae</taxon>
        <taxon>Centaurea</taxon>
    </lineage>
</organism>
<evidence type="ECO:0000313" key="1">
    <source>
        <dbReference type="EMBL" id="KAJ9544784.1"/>
    </source>
</evidence>
<reference evidence="1" key="1">
    <citation type="submission" date="2023-03" db="EMBL/GenBank/DDBJ databases">
        <title>Chromosome-scale reference genome and RAD-based genetic map of yellow starthistle (Centaurea solstitialis) reveal putative structural variation and QTLs associated with invader traits.</title>
        <authorList>
            <person name="Reatini B."/>
            <person name="Cang F.A."/>
            <person name="Jiang Q."/>
            <person name="Mckibben M.T.W."/>
            <person name="Barker M.S."/>
            <person name="Rieseberg L.H."/>
            <person name="Dlugosch K.M."/>
        </authorList>
    </citation>
    <scope>NUCLEOTIDE SEQUENCE</scope>
    <source>
        <strain evidence="1">CAN-66</strain>
        <tissue evidence="1">Leaf</tissue>
    </source>
</reference>
<evidence type="ECO:0008006" key="3">
    <source>
        <dbReference type="Google" id="ProtNLM"/>
    </source>
</evidence>
<keyword evidence="2" id="KW-1185">Reference proteome</keyword>
<gene>
    <name evidence="1" type="ORF">OSB04_024491</name>
</gene>
<sequence length="190" mass="22027">MPDSIVGLSKIFLKSPNHFALCCNRTKSSSFHKNVGKPLKTQKGFMTTPDWTLPFEVMCDATEWAIRAVLGQRKDKIERNVERNDNSKASRSSHQRIALQRLCDIYQRLYRDLTCINPQSFTIRDMCPQSSCIRMHSKLSRVAEKSSYNFECIRGSMMFYRVSEMIDRSSVTFDLCDSESSSEFIRVQRL</sequence>
<accession>A0AA38SL81</accession>
<dbReference type="Proteomes" id="UP001172457">
    <property type="component" value="Chromosome 6"/>
</dbReference>
<dbReference type="AlphaFoldDB" id="A0AA38SL81"/>
<proteinExistence type="predicted"/>
<dbReference type="EMBL" id="JARYMX010000006">
    <property type="protein sequence ID" value="KAJ9544784.1"/>
    <property type="molecule type" value="Genomic_DNA"/>
</dbReference>